<feature type="transmembrane region" description="Helical" evidence="1">
    <location>
        <begin position="81"/>
        <end position="101"/>
    </location>
</feature>
<proteinExistence type="predicted"/>
<sequence length="136" mass="14284">MRLKSSARRKQSVHIGCARRYGAPCSGNARRCHMAQAMRRQTSLFATDGKPHPLQDTLAAVTLVLGALALITSLFHHLHLVSSWAGLLGILTGGYGQFISVTTRERTALVIGLGASAVGFFLGMAHGGLFGGVIGG</sequence>
<dbReference type="AlphaFoldDB" id="E2PVP2"/>
<feature type="transmembrane region" description="Helical" evidence="1">
    <location>
        <begin position="108"/>
        <end position="134"/>
    </location>
</feature>
<evidence type="ECO:0000313" key="3">
    <source>
        <dbReference type="Proteomes" id="UP000002357"/>
    </source>
</evidence>
<keyword evidence="1" id="KW-0812">Transmembrane</keyword>
<dbReference type="EMBL" id="CM000913">
    <property type="protein sequence ID" value="EFG07956.1"/>
    <property type="molecule type" value="Genomic_DNA"/>
</dbReference>
<dbReference type="eggNOG" id="ENOG502ZF5E">
    <property type="taxonomic scope" value="Bacteria"/>
</dbReference>
<reference evidence="2 3" key="1">
    <citation type="journal article" date="2010" name="Genome Biol. Evol.">
        <title>The sequence of a 1.8-mb bacterial linear plasmid reveals a rich evolutionary reservoir of secondary metabolic pathways.</title>
        <authorList>
            <person name="Medema M.H."/>
            <person name="Trefzer A."/>
            <person name="Kovalchuk A."/>
            <person name="van den Berg M."/>
            <person name="Mueller U."/>
            <person name="Heijne W."/>
            <person name="Wu L."/>
            <person name="Alam M.T."/>
            <person name="Ronning C.M."/>
            <person name="Nierman W.C."/>
            <person name="Bovenberg R.A.L."/>
            <person name="Breitling R."/>
            <person name="Takano E."/>
        </authorList>
    </citation>
    <scope>NUCLEOTIDE SEQUENCE [LARGE SCALE GENOMIC DNA]</scope>
    <source>
        <strain evidence="3">ATCC 27064 / DSM 738 / JCM 4710 / NBRC 13307 / NCIMB 12785 / NRRL 3585 / VKM Ac-602</strain>
    </source>
</reference>
<keyword evidence="1" id="KW-0472">Membrane</keyword>
<keyword evidence="3" id="KW-1185">Reference proteome</keyword>
<feature type="transmembrane region" description="Helical" evidence="1">
    <location>
        <begin position="57"/>
        <end position="75"/>
    </location>
</feature>
<evidence type="ECO:0000256" key="1">
    <source>
        <dbReference type="SAM" id="Phobius"/>
    </source>
</evidence>
<dbReference type="STRING" id="1901.BB341_14145"/>
<dbReference type="Proteomes" id="UP000002357">
    <property type="component" value="Chromosome"/>
</dbReference>
<protein>
    <submittedName>
        <fullName evidence="2">Putative membrane protein</fullName>
    </submittedName>
</protein>
<name>E2PVP2_STRCL</name>
<evidence type="ECO:0000313" key="2">
    <source>
        <dbReference type="EMBL" id="EFG07956.1"/>
    </source>
</evidence>
<gene>
    <name evidence="2" type="ORF">SCLAV_2883</name>
</gene>
<organism evidence="2 3">
    <name type="scientific">Streptomyces clavuligerus</name>
    <dbReference type="NCBI Taxonomy" id="1901"/>
    <lineage>
        <taxon>Bacteria</taxon>
        <taxon>Bacillati</taxon>
        <taxon>Actinomycetota</taxon>
        <taxon>Actinomycetes</taxon>
        <taxon>Kitasatosporales</taxon>
        <taxon>Streptomycetaceae</taxon>
        <taxon>Streptomyces</taxon>
    </lineage>
</organism>
<keyword evidence="1" id="KW-1133">Transmembrane helix</keyword>
<accession>E2PVP2</accession>